<evidence type="ECO:0000313" key="1">
    <source>
        <dbReference type="EMBL" id="TGY97889.1"/>
    </source>
</evidence>
<gene>
    <name evidence="1" type="ORF">E5329_03265</name>
</gene>
<organism evidence="1 2">
    <name type="scientific">Petralouisia muris</name>
    <dbReference type="NCBI Taxonomy" id="3032872"/>
    <lineage>
        <taxon>Bacteria</taxon>
        <taxon>Bacillati</taxon>
        <taxon>Bacillota</taxon>
        <taxon>Clostridia</taxon>
        <taxon>Lachnospirales</taxon>
        <taxon>Lachnospiraceae</taxon>
        <taxon>Petralouisia</taxon>
    </lineage>
</organism>
<comment type="caution">
    <text evidence="1">The sequence shown here is derived from an EMBL/GenBank/DDBJ whole genome shotgun (WGS) entry which is preliminary data.</text>
</comment>
<dbReference type="EMBL" id="SRYA01000004">
    <property type="protein sequence ID" value="TGY97889.1"/>
    <property type="molecule type" value="Genomic_DNA"/>
</dbReference>
<accession>A0AC61S0H9</accession>
<keyword evidence="2" id="KW-1185">Reference proteome</keyword>
<dbReference type="Proteomes" id="UP000304953">
    <property type="component" value="Unassembled WGS sequence"/>
</dbReference>
<reference evidence="1" key="1">
    <citation type="submission" date="2019-04" db="EMBL/GenBank/DDBJ databases">
        <title>Microbes associate with the intestines of laboratory mice.</title>
        <authorList>
            <person name="Navarre W."/>
            <person name="Wong E."/>
            <person name="Huang K."/>
            <person name="Tropini C."/>
            <person name="Ng K."/>
            <person name="Yu B."/>
        </authorList>
    </citation>
    <scope>NUCLEOTIDE SEQUENCE</scope>
    <source>
        <strain evidence="1">NM01_1-7b</strain>
    </source>
</reference>
<protein>
    <submittedName>
        <fullName evidence="1">Uncharacterized protein</fullName>
    </submittedName>
</protein>
<evidence type="ECO:0000313" key="2">
    <source>
        <dbReference type="Proteomes" id="UP000304953"/>
    </source>
</evidence>
<name>A0AC61S0H9_9FIRM</name>
<proteinExistence type="predicted"/>
<sequence length="64" mass="7604">MVEFRCRRHNCNKLLLNYYITGIGSNLHLEGIELKCDKCKRVIRLKKYTEQMLIEQSDNGVFKV</sequence>